<evidence type="ECO:0000256" key="1">
    <source>
        <dbReference type="SAM" id="MobiDB-lite"/>
    </source>
</evidence>
<dbReference type="Proteomes" id="UP000199727">
    <property type="component" value="Unassembled WGS sequence"/>
</dbReference>
<feature type="compositionally biased region" description="Polar residues" evidence="1">
    <location>
        <begin position="1"/>
        <end position="13"/>
    </location>
</feature>
<feature type="region of interest" description="Disordered" evidence="1">
    <location>
        <begin position="231"/>
        <end position="288"/>
    </location>
</feature>
<feature type="region of interest" description="Disordered" evidence="1">
    <location>
        <begin position="409"/>
        <end position="442"/>
    </location>
</feature>
<evidence type="ECO:0000313" key="3">
    <source>
        <dbReference type="Proteomes" id="UP000199727"/>
    </source>
</evidence>
<proteinExistence type="predicted"/>
<feature type="compositionally biased region" description="Low complexity" evidence="1">
    <location>
        <begin position="432"/>
        <end position="442"/>
    </location>
</feature>
<gene>
    <name evidence="2" type="ORF">C361_04607</name>
</gene>
<accession>A0A854Q9K6</accession>
<protein>
    <submittedName>
        <fullName evidence="2">Uncharacterized protein</fullName>
    </submittedName>
</protein>
<dbReference type="OrthoDB" id="2573490at2759"/>
<organism evidence="2 3">
    <name type="scientific">Cryptococcus neoformans Tu259-1</name>
    <dbReference type="NCBI Taxonomy" id="1230072"/>
    <lineage>
        <taxon>Eukaryota</taxon>
        <taxon>Fungi</taxon>
        <taxon>Dikarya</taxon>
        <taxon>Basidiomycota</taxon>
        <taxon>Agaricomycotina</taxon>
        <taxon>Tremellomycetes</taxon>
        <taxon>Tremellales</taxon>
        <taxon>Cryptococcaceae</taxon>
        <taxon>Cryptococcus</taxon>
        <taxon>Cryptococcus neoformans species complex</taxon>
    </lineage>
</organism>
<feature type="compositionally biased region" description="Pro residues" evidence="1">
    <location>
        <begin position="18"/>
        <end position="38"/>
    </location>
</feature>
<feature type="compositionally biased region" description="Polar residues" evidence="1">
    <location>
        <begin position="418"/>
        <end position="431"/>
    </location>
</feature>
<reference evidence="2 3" key="1">
    <citation type="submission" date="2017-06" db="EMBL/GenBank/DDBJ databases">
        <title>Global population genomics of the pathogenic fungus Cryptococcus neoformans var. grubii.</title>
        <authorList>
            <person name="Cuomo C."/>
            <person name="Litvintseva A."/>
            <person name="Chen Y."/>
            <person name="Young S."/>
            <person name="Zeng Q."/>
            <person name="Chapman S."/>
            <person name="Gujja S."/>
            <person name="Saif S."/>
            <person name="Birren B."/>
        </authorList>
    </citation>
    <scope>NUCLEOTIDE SEQUENCE [LARGE SCALE GENOMIC DNA]</scope>
    <source>
        <strain evidence="2 3">Tu259-1</strain>
    </source>
</reference>
<feature type="region of interest" description="Disordered" evidence="1">
    <location>
        <begin position="1"/>
        <end position="48"/>
    </location>
</feature>
<feature type="region of interest" description="Disordered" evidence="1">
    <location>
        <begin position="306"/>
        <end position="340"/>
    </location>
</feature>
<evidence type="ECO:0000313" key="2">
    <source>
        <dbReference type="EMBL" id="OXG18482.1"/>
    </source>
</evidence>
<dbReference type="EMBL" id="AMKT01000056">
    <property type="protein sequence ID" value="OXG18482.1"/>
    <property type="molecule type" value="Genomic_DNA"/>
</dbReference>
<feature type="region of interest" description="Disordered" evidence="1">
    <location>
        <begin position="353"/>
        <end position="377"/>
    </location>
</feature>
<name>A0A854Q9K6_CRYNE</name>
<feature type="compositionally biased region" description="Polar residues" evidence="1">
    <location>
        <begin position="231"/>
        <end position="281"/>
    </location>
</feature>
<sequence>MARNPSKASEATTNSPANPFPASPPWPPLESPNRPSTPLPDDWELNHSKRVDDMVQKLYKRSKRSLPQFPPHLEAFTCISPLSPSLSPPSHPNLTPTPLITSVVSNNPQTASSQSVQLPNVFLCPTWSTISTRDNSLGLRETRSASNLPAISSIRVSSLSSKTNFNATAKADDPAEVVSEKGQKETMYGARGIRADDSKASLRLADAIKSAQQYVKQHQQKKSLHFLSVQTVPQSAMQKSAPPDSSRQQRDLQTNQRFRFGTPSTSIPIFHSSTFNPQKLPSSGPFRVSKSSADVARLSSSPYATSIRCRPWSPPNSPPSTQNLKLDANPTRLRKGKSTSSLISSGSIVYEAPGTGRSEYQPPSKLRTPITPRQTPDWVAEPSFQLNNIPSSRPLFHASFVNSNRTSPIILEPPHLTGANQASSSTSMPQRTTEPTSIPITTSSSTPVIIKVHSDNLTSADTPSINNVLKSPVILQLPSSVKPKTSHTSLSTAAIQKNGNPIRKKISTAINKAKSHCLNHLKRP</sequence>
<comment type="caution">
    <text evidence="2">The sequence shown here is derived from an EMBL/GenBank/DDBJ whole genome shotgun (WGS) entry which is preliminary data.</text>
</comment>
<dbReference type="AlphaFoldDB" id="A0A854Q9K6"/>